<evidence type="ECO:0000313" key="2">
    <source>
        <dbReference type="EMBL" id="QFY43369.1"/>
    </source>
</evidence>
<dbReference type="Proteomes" id="UP000325755">
    <property type="component" value="Chromosome"/>
</dbReference>
<dbReference type="InterPro" id="IPR007410">
    <property type="entry name" value="LpqE-like"/>
</dbReference>
<feature type="chain" id="PRO_5024852914" evidence="1">
    <location>
        <begin position="21"/>
        <end position="141"/>
    </location>
</feature>
<keyword evidence="3" id="KW-1185">Reference proteome</keyword>
<dbReference type="PANTHER" id="PTHR36302:SF1">
    <property type="entry name" value="COPPER CHAPERONE PCU(A)C"/>
    <property type="match status" value="1"/>
</dbReference>
<name>A0A5Q0BIH3_9GAMM</name>
<organism evidence="2 3">
    <name type="scientific">Candidatus Methylospira mobilis</name>
    <dbReference type="NCBI Taxonomy" id="1808979"/>
    <lineage>
        <taxon>Bacteria</taxon>
        <taxon>Pseudomonadati</taxon>
        <taxon>Pseudomonadota</taxon>
        <taxon>Gammaproteobacteria</taxon>
        <taxon>Methylococcales</taxon>
        <taxon>Methylococcaceae</taxon>
        <taxon>Candidatus Methylospira</taxon>
    </lineage>
</organism>
<gene>
    <name evidence="2" type="ORF">F6R98_12700</name>
</gene>
<dbReference type="Gene3D" id="2.60.40.1890">
    <property type="entry name" value="PCu(A)C copper chaperone"/>
    <property type="match status" value="1"/>
</dbReference>
<keyword evidence="1" id="KW-0732">Signal</keyword>
<dbReference type="InterPro" id="IPR036182">
    <property type="entry name" value="PCuAC_sf"/>
</dbReference>
<accession>A0A5Q0BIH3</accession>
<evidence type="ECO:0000256" key="1">
    <source>
        <dbReference type="SAM" id="SignalP"/>
    </source>
</evidence>
<feature type="signal peptide" evidence="1">
    <location>
        <begin position="1"/>
        <end position="20"/>
    </location>
</feature>
<dbReference type="InParanoid" id="A0A5Q0BIH3"/>
<dbReference type="SUPFAM" id="SSF110087">
    <property type="entry name" value="DR1885-like metal-binding protein"/>
    <property type="match status" value="1"/>
</dbReference>
<protein>
    <submittedName>
        <fullName evidence="2">Copper chaperone PCu(A)C</fullName>
    </submittedName>
</protein>
<dbReference type="InterPro" id="IPR058248">
    <property type="entry name" value="Lxx211020-like"/>
</dbReference>
<proteinExistence type="predicted"/>
<dbReference type="PANTHER" id="PTHR36302">
    <property type="entry name" value="BLR7088 PROTEIN"/>
    <property type="match status" value="1"/>
</dbReference>
<dbReference type="RefSeq" id="WP_153249351.1">
    <property type="nucleotide sequence ID" value="NZ_CP044205.1"/>
</dbReference>
<sequence length="141" mass="15282">MNRCLLAAVLLFALSVPVCWSCDGLSIKDARIFEAPPGAEVMAGYATLQNTASTPLTLAASDSPEFAAVEFHSMLTVDNVMRMQQEKQLSIPAFGELVFAPGALHLMLMQPVRRFRVGDNITINLHCGSGVSKVIFPVTMR</sequence>
<dbReference type="OrthoDB" id="9796962at2"/>
<reference evidence="2 3" key="1">
    <citation type="submission" date="2019-09" db="EMBL/GenBank/DDBJ databases">
        <title>Ecophysiology of the spiral-shaped methanotroph Methylospira mobilis as revealed by the complete genome sequence.</title>
        <authorList>
            <person name="Oshkin I.Y."/>
            <person name="Dedysh S.N."/>
            <person name="Miroshnikov K."/>
            <person name="Danilova O.V."/>
            <person name="Hakobyan A."/>
            <person name="Liesack W."/>
        </authorList>
    </citation>
    <scope>NUCLEOTIDE SEQUENCE [LARGE SCALE GENOMIC DNA]</scope>
    <source>
        <strain evidence="2 3">Shm1</strain>
    </source>
</reference>
<dbReference type="AlphaFoldDB" id="A0A5Q0BIH3"/>
<evidence type="ECO:0000313" key="3">
    <source>
        <dbReference type="Proteomes" id="UP000325755"/>
    </source>
</evidence>
<dbReference type="EMBL" id="CP044205">
    <property type="protein sequence ID" value="QFY43369.1"/>
    <property type="molecule type" value="Genomic_DNA"/>
</dbReference>
<dbReference type="KEGG" id="mmob:F6R98_12700"/>
<dbReference type="Pfam" id="PF04314">
    <property type="entry name" value="PCuAC"/>
    <property type="match status" value="1"/>
</dbReference>